<dbReference type="GO" id="GO:0003676">
    <property type="term" value="F:nucleic acid binding"/>
    <property type="evidence" value="ECO:0007669"/>
    <property type="project" value="InterPro"/>
</dbReference>
<feature type="compositionally biased region" description="Basic residues" evidence="1">
    <location>
        <begin position="8"/>
        <end position="24"/>
    </location>
</feature>
<accession>A1WKB9</accession>
<evidence type="ECO:0000313" key="4">
    <source>
        <dbReference type="Proteomes" id="UP000000374"/>
    </source>
</evidence>
<dbReference type="HOGENOM" id="CLU_785126_0_0_4"/>
<keyword evidence="4" id="KW-1185">Reference proteome</keyword>
<dbReference type="STRING" id="391735.Veis_2329"/>
<name>A1WKB9_VEREI</name>
<gene>
    <name evidence="3" type="ordered locus">Veis_2329</name>
</gene>
<dbReference type="Proteomes" id="UP000000374">
    <property type="component" value="Chromosome"/>
</dbReference>
<dbReference type="NCBIfam" id="NF033545">
    <property type="entry name" value="transpos_IS630"/>
    <property type="match status" value="1"/>
</dbReference>
<dbReference type="EMBL" id="CP000542">
    <property type="protein sequence ID" value="ABM58076.1"/>
    <property type="molecule type" value="Genomic_DNA"/>
</dbReference>
<proteinExistence type="predicted"/>
<dbReference type="Pfam" id="PF13358">
    <property type="entry name" value="DDE_3"/>
    <property type="match status" value="1"/>
</dbReference>
<dbReference type="AlphaFoldDB" id="A1WKB9"/>
<dbReference type="Gene3D" id="3.30.420.10">
    <property type="entry name" value="Ribonuclease H-like superfamily/Ribonuclease H"/>
    <property type="match status" value="1"/>
</dbReference>
<feature type="domain" description="Tc1-like transposase DDE" evidence="2">
    <location>
        <begin position="185"/>
        <end position="315"/>
    </location>
</feature>
<evidence type="ECO:0000259" key="2">
    <source>
        <dbReference type="Pfam" id="PF13358"/>
    </source>
</evidence>
<reference evidence="4" key="1">
    <citation type="submission" date="2006-12" db="EMBL/GenBank/DDBJ databases">
        <title>Complete sequence of chromosome 1 of Verminephrobacter eiseniae EF01-2.</title>
        <authorList>
            <person name="Copeland A."/>
            <person name="Lucas S."/>
            <person name="Lapidus A."/>
            <person name="Barry K."/>
            <person name="Detter J.C."/>
            <person name="Glavina del Rio T."/>
            <person name="Dalin E."/>
            <person name="Tice H."/>
            <person name="Pitluck S."/>
            <person name="Chertkov O."/>
            <person name="Brettin T."/>
            <person name="Bruce D."/>
            <person name="Han C."/>
            <person name="Tapia R."/>
            <person name="Gilna P."/>
            <person name="Schmutz J."/>
            <person name="Larimer F."/>
            <person name="Land M."/>
            <person name="Hauser L."/>
            <person name="Kyrpides N."/>
            <person name="Kim E."/>
            <person name="Stahl D."/>
            <person name="Richardson P."/>
        </authorList>
    </citation>
    <scope>NUCLEOTIDE SEQUENCE [LARGE SCALE GENOMIC DNA]</scope>
    <source>
        <strain evidence="4">EF01-2</strain>
    </source>
</reference>
<sequence>MALSISKPRPRSRRSGRTTGRHLHPTRLSMFRVLPLDVLALHPSVGSAHIAQVGGGDTFHWGVSSPPIGAILDGGQRQKTTSQLTPQASEPWSMGFCHSASTCSTHWSTRKLAAELGGDISHMTVARIWAKHGLKPHRLEGYLASNDPDFETKAADVIGLYLNPPQHAAVFSVDEKTAIQALDRKNPVLPLTPGRAERHGFEYFRHGTLSLYAAFNTKTGEVLGKTATRHTSSEFVAFLADIVAHQPRGKEIHVIVDNLSAHKTKPVDAFLSEHPNLRMHFTPTYSSWLNQVELWFAKIERDVIARGVFTSVPDLKRKPMRYIRKYNEQAKSVKWKYFDTTRRITPDSIITVH</sequence>
<dbReference type="eggNOG" id="COG3335">
    <property type="taxonomic scope" value="Bacteria"/>
</dbReference>
<dbReference type="KEGG" id="vei:Veis_2329"/>
<evidence type="ECO:0000256" key="1">
    <source>
        <dbReference type="SAM" id="MobiDB-lite"/>
    </source>
</evidence>
<organism evidence="3 4">
    <name type="scientific">Verminephrobacter eiseniae (strain EF01-2)</name>
    <dbReference type="NCBI Taxonomy" id="391735"/>
    <lineage>
        <taxon>Bacteria</taxon>
        <taxon>Pseudomonadati</taxon>
        <taxon>Pseudomonadota</taxon>
        <taxon>Betaproteobacteria</taxon>
        <taxon>Burkholderiales</taxon>
        <taxon>Comamonadaceae</taxon>
        <taxon>Verminephrobacter</taxon>
    </lineage>
</organism>
<dbReference type="InterPro" id="IPR047655">
    <property type="entry name" value="Transpos_IS630-like"/>
</dbReference>
<protein>
    <recommendedName>
        <fullName evidence="2">Tc1-like transposase DDE domain-containing protein</fullName>
    </recommendedName>
</protein>
<dbReference type="InterPro" id="IPR036397">
    <property type="entry name" value="RNaseH_sf"/>
</dbReference>
<feature type="region of interest" description="Disordered" evidence="1">
    <location>
        <begin position="1"/>
        <end position="24"/>
    </location>
</feature>
<dbReference type="InterPro" id="IPR038717">
    <property type="entry name" value="Tc1-like_DDE_dom"/>
</dbReference>
<evidence type="ECO:0000313" key="3">
    <source>
        <dbReference type="EMBL" id="ABM58076.1"/>
    </source>
</evidence>